<protein>
    <submittedName>
        <fullName evidence="4">Ribosomal protein S18 acetylase RimI-like enzyme</fullName>
    </submittedName>
</protein>
<keyword evidence="4" id="KW-0689">Ribosomal protein</keyword>
<evidence type="ECO:0000259" key="3">
    <source>
        <dbReference type="PROSITE" id="PS51186"/>
    </source>
</evidence>
<dbReference type="InterPro" id="IPR051556">
    <property type="entry name" value="N-term/lysine_N-AcTrnsfr"/>
</dbReference>
<dbReference type="PROSITE" id="PS51186">
    <property type="entry name" value="GNAT"/>
    <property type="match status" value="1"/>
</dbReference>
<proteinExistence type="predicted"/>
<dbReference type="GO" id="GO:0005840">
    <property type="term" value="C:ribosome"/>
    <property type="evidence" value="ECO:0007669"/>
    <property type="project" value="UniProtKB-KW"/>
</dbReference>
<name>A0AAJ1TM29_9HYPH</name>
<evidence type="ECO:0000256" key="2">
    <source>
        <dbReference type="ARBA" id="ARBA00023315"/>
    </source>
</evidence>
<dbReference type="Pfam" id="PF00583">
    <property type="entry name" value="Acetyltransf_1"/>
    <property type="match status" value="1"/>
</dbReference>
<evidence type="ECO:0000256" key="1">
    <source>
        <dbReference type="ARBA" id="ARBA00022679"/>
    </source>
</evidence>
<gene>
    <name evidence="4" type="ORF">QO001_002398</name>
</gene>
<dbReference type="GO" id="GO:0016747">
    <property type="term" value="F:acyltransferase activity, transferring groups other than amino-acyl groups"/>
    <property type="evidence" value="ECO:0007669"/>
    <property type="project" value="InterPro"/>
</dbReference>
<reference evidence="4" key="1">
    <citation type="submission" date="2023-07" db="EMBL/GenBank/DDBJ databases">
        <title>Genomic Encyclopedia of Type Strains, Phase IV (KMG-IV): sequencing the most valuable type-strain genomes for metagenomic binning, comparative biology and taxonomic classification.</title>
        <authorList>
            <person name="Goeker M."/>
        </authorList>
    </citation>
    <scope>NUCLEOTIDE SEQUENCE</scope>
    <source>
        <strain evidence="4">DSM 19569</strain>
    </source>
</reference>
<keyword evidence="4" id="KW-0687">Ribonucleoprotein</keyword>
<feature type="domain" description="N-acetyltransferase" evidence="3">
    <location>
        <begin position="4"/>
        <end position="170"/>
    </location>
</feature>
<dbReference type="InterPro" id="IPR016181">
    <property type="entry name" value="Acyl_CoA_acyltransferase"/>
</dbReference>
<dbReference type="PANTHER" id="PTHR42919">
    <property type="entry name" value="N-ALPHA-ACETYLTRANSFERASE"/>
    <property type="match status" value="1"/>
</dbReference>
<dbReference type="Proteomes" id="UP001223420">
    <property type="component" value="Unassembled WGS sequence"/>
</dbReference>
<dbReference type="RefSeq" id="WP_230366180.1">
    <property type="nucleotide sequence ID" value="NZ_JAJALK010000004.1"/>
</dbReference>
<comment type="caution">
    <text evidence="4">The sequence shown here is derived from an EMBL/GenBank/DDBJ whole genome shotgun (WGS) entry which is preliminary data.</text>
</comment>
<accession>A0AAJ1TM29</accession>
<dbReference type="SUPFAM" id="SSF55729">
    <property type="entry name" value="Acyl-CoA N-acyltransferases (Nat)"/>
    <property type="match status" value="1"/>
</dbReference>
<dbReference type="InterPro" id="IPR000182">
    <property type="entry name" value="GNAT_dom"/>
</dbReference>
<keyword evidence="1" id="KW-0808">Transferase</keyword>
<dbReference type="CDD" id="cd04301">
    <property type="entry name" value="NAT_SF"/>
    <property type="match status" value="1"/>
</dbReference>
<evidence type="ECO:0000313" key="5">
    <source>
        <dbReference type="Proteomes" id="UP001223420"/>
    </source>
</evidence>
<dbReference type="Gene3D" id="3.40.630.30">
    <property type="match status" value="1"/>
</dbReference>
<dbReference type="PANTHER" id="PTHR42919:SF8">
    <property type="entry name" value="N-ALPHA-ACETYLTRANSFERASE 50"/>
    <property type="match status" value="1"/>
</dbReference>
<keyword evidence="2" id="KW-0012">Acyltransferase</keyword>
<dbReference type="EMBL" id="JAUSWL010000003">
    <property type="protein sequence ID" value="MDQ0543472.1"/>
    <property type="molecule type" value="Genomic_DNA"/>
</dbReference>
<dbReference type="AlphaFoldDB" id="A0AAJ1TM29"/>
<evidence type="ECO:0000313" key="4">
    <source>
        <dbReference type="EMBL" id="MDQ0543472.1"/>
    </source>
</evidence>
<sequence length="176" mass="19423">MADIIYRPAQATDALTIAAIHIASWRDAYRSILDPAFLAGPIEEDRRSHWLGKLSTPSPDFLVDVASTGDGTLVGFAATQRNLDRRWGSLVDNLHVLPEMRGRKIGATLLRSAARKLASQQAAEGLHLWVFEANEPALGFYKRLGGQVVERTISQIPTENGRTILRVHWPALSALF</sequence>
<organism evidence="4 5">
    <name type="scientific">Methylobacterium brachiatum</name>
    <dbReference type="NCBI Taxonomy" id="269660"/>
    <lineage>
        <taxon>Bacteria</taxon>
        <taxon>Pseudomonadati</taxon>
        <taxon>Pseudomonadota</taxon>
        <taxon>Alphaproteobacteria</taxon>
        <taxon>Hyphomicrobiales</taxon>
        <taxon>Methylobacteriaceae</taxon>
        <taxon>Methylobacterium</taxon>
    </lineage>
</organism>